<feature type="signal peptide" evidence="1">
    <location>
        <begin position="1"/>
        <end position="18"/>
    </location>
</feature>
<sequence>MNAFTVLFVTVMAVAAQAGHVPTSWPVTSYGVDSWNGWNGLNTWNGLNSWNNLQAYPYGINQLSAAWPAYNSYNGWYPQGKTVVQANVASAKVNPWGLPLTTYGYGYNNYLGAVPTTKYIKANPWSVYGASQVGHVQKLIVA</sequence>
<comment type="caution">
    <text evidence="2">The sequence shown here is derived from an EMBL/GenBank/DDBJ whole genome shotgun (WGS) entry which is preliminary data.</text>
</comment>
<protein>
    <submittedName>
        <fullName evidence="2">Uncharacterized protein</fullName>
    </submittedName>
</protein>
<keyword evidence="1" id="KW-0732">Signal</keyword>
<evidence type="ECO:0000256" key="1">
    <source>
        <dbReference type="SAM" id="SignalP"/>
    </source>
</evidence>
<gene>
    <name evidence="2" type="ORF">pipiens_004816</name>
</gene>
<proteinExistence type="predicted"/>
<dbReference type="AlphaFoldDB" id="A0ABD1CEL1"/>
<dbReference type="Proteomes" id="UP001562425">
    <property type="component" value="Unassembled WGS sequence"/>
</dbReference>
<keyword evidence="3" id="KW-1185">Reference proteome</keyword>
<name>A0ABD1CEL1_CULPP</name>
<feature type="chain" id="PRO_5044766846" evidence="1">
    <location>
        <begin position="19"/>
        <end position="142"/>
    </location>
</feature>
<reference evidence="2 3" key="1">
    <citation type="submission" date="2024-05" db="EMBL/GenBank/DDBJ databases">
        <title>Culex pipiens pipiens assembly and annotation.</title>
        <authorList>
            <person name="Alout H."/>
            <person name="Durand T."/>
        </authorList>
    </citation>
    <scope>NUCLEOTIDE SEQUENCE [LARGE SCALE GENOMIC DNA]</scope>
    <source>
        <strain evidence="2">HA-2024</strain>
        <tissue evidence="2">Whole body</tissue>
    </source>
</reference>
<evidence type="ECO:0000313" key="2">
    <source>
        <dbReference type="EMBL" id="KAL1374832.1"/>
    </source>
</evidence>
<dbReference type="EMBL" id="JBEHCU010013006">
    <property type="protein sequence ID" value="KAL1374832.1"/>
    <property type="molecule type" value="Genomic_DNA"/>
</dbReference>
<evidence type="ECO:0000313" key="3">
    <source>
        <dbReference type="Proteomes" id="UP001562425"/>
    </source>
</evidence>
<accession>A0ABD1CEL1</accession>
<organism evidence="2 3">
    <name type="scientific">Culex pipiens pipiens</name>
    <name type="common">Northern house mosquito</name>
    <dbReference type="NCBI Taxonomy" id="38569"/>
    <lineage>
        <taxon>Eukaryota</taxon>
        <taxon>Metazoa</taxon>
        <taxon>Ecdysozoa</taxon>
        <taxon>Arthropoda</taxon>
        <taxon>Hexapoda</taxon>
        <taxon>Insecta</taxon>
        <taxon>Pterygota</taxon>
        <taxon>Neoptera</taxon>
        <taxon>Endopterygota</taxon>
        <taxon>Diptera</taxon>
        <taxon>Nematocera</taxon>
        <taxon>Culicoidea</taxon>
        <taxon>Culicidae</taxon>
        <taxon>Culicinae</taxon>
        <taxon>Culicini</taxon>
        <taxon>Culex</taxon>
        <taxon>Culex</taxon>
    </lineage>
</organism>